<feature type="coiled-coil region" evidence="1">
    <location>
        <begin position="1366"/>
        <end position="1471"/>
    </location>
</feature>
<dbReference type="Pfam" id="PF04871">
    <property type="entry name" value="Uso1_p115_C"/>
    <property type="match status" value="1"/>
</dbReference>
<feature type="compositionally biased region" description="Pro residues" evidence="2">
    <location>
        <begin position="1569"/>
        <end position="1578"/>
    </location>
</feature>
<feature type="region of interest" description="Disordered" evidence="2">
    <location>
        <begin position="429"/>
        <end position="481"/>
    </location>
</feature>
<feature type="compositionally biased region" description="Low complexity" evidence="2">
    <location>
        <begin position="223"/>
        <end position="234"/>
    </location>
</feature>
<name>A0AAW1RQN1_9CHLO</name>
<evidence type="ECO:0000256" key="2">
    <source>
        <dbReference type="SAM" id="MobiDB-lite"/>
    </source>
</evidence>
<dbReference type="GO" id="GO:0070973">
    <property type="term" value="P:protein localization to endoplasmic reticulum exit site"/>
    <property type="evidence" value="ECO:0007669"/>
    <property type="project" value="TreeGrafter"/>
</dbReference>
<feature type="region of interest" description="Disordered" evidence="2">
    <location>
        <begin position="634"/>
        <end position="697"/>
    </location>
</feature>
<evidence type="ECO:0000313" key="5">
    <source>
        <dbReference type="Proteomes" id="UP001445335"/>
    </source>
</evidence>
<feature type="region of interest" description="Disordered" evidence="2">
    <location>
        <begin position="345"/>
        <end position="384"/>
    </location>
</feature>
<accession>A0AAW1RQN1</accession>
<feature type="coiled-coil region" evidence="1">
    <location>
        <begin position="747"/>
        <end position="822"/>
    </location>
</feature>
<evidence type="ECO:0000259" key="3">
    <source>
        <dbReference type="Pfam" id="PF04871"/>
    </source>
</evidence>
<feature type="coiled-coil region" evidence="1">
    <location>
        <begin position="916"/>
        <end position="960"/>
    </location>
</feature>
<feature type="coiled-coil region" evidence="1">
    <location>
        <begin position="1194"/>
        <end position="1306"/>
    </location>
</feature>
<dbReference type="PANTHER" id="PTHR13402">
    <property type="entry name" value="RGPR-RELATED"/>
    <property type="match status" value="1"/>
</dbReference>
<dbReference type="GO" id="GO:0016192">
    <property type="term" value="P:vesicle-mediated transport"/>
    <property type="evidence" value="ECO:0007669"/>
    <property type="project" value="InterPro"/>
</dbReference>
<comment type="caution">
    <text evidence="4">The sequence shown here is derived from an EMBL/GenBank/DDBJ whole genome shotgun (WGS) entry which is preliminary data.</text>
</comment>
<dbReference type="GO" id="GO:0070971">
    <property type="term" value="C:endoplasmic reticulum exit site"/>
    <property type="evidence" value="ECO:0007669"/>
    <property type="project" value="TreeGrafter"/>
</dbReference>
<feature type="domain" description="Uso1/p115-like vesicle tethering protein C-terminal" evidence="3">
    <location>
        <begin position="1409"/>
        <end position="1538"/>
    </location>
</feature>
<gene>
    <name evidence="4" type="ORF">WJX81_001375</name>
</gene>
<dbReference type="InterPro" id="IPR006955">
    <property type="entry name" value="Uso1_p115_C"/>
</dbReference>
<evidence type="ECO:0000256" key="1">
    <source>
        <dbReference type="SAM" id="Coils"/>
    </source>
</evidence>
<feature type="compositionally biased region" description="Acidic residues" evidence="2">
    <location>
        <begin position="1613"/>
        <end position="1624"/>
    </location>
</feature>
<feature type="region of interest" description="Disordered" evidence="2">
    <location>
        <begin position="500"/>
        <end position="525"/>
    </location>
</feature>
<feature type="region of interest" description="Disordered" evidence="2">
    <location>
        <begin position="1"/>
        <end position="237"/>
    </location>
</feature>
<proteinExistence type="predicted"/>
<feature type="compositionally biased region" description="Low complexity" evidence="2">
    <location>
        <begin position="75"/>
        <end position="107"/>
    </location>
</feature>
<feature type="region of interest" description="Disordered" evidence="2">
    <location>
        <begin position="1532"/>
        <end position="1624"/>
    </location>
</feature>
<dbReference type="GO" id="GO:0006886">
    <property type="term" value="P:intracellular protein transport"/>
    <property type="evidence" value="ECO:0007669"/>
    <property type="project" value="InterPro"/>
</dbReference>
<keyword evidence="5" id="KW-1185">Reference proteome</keyword>
<feature type="compositionally biased region" description="Low complexity" evidence="2">
    <location>
        <begin position="164"/>
        <end position="179"/>
    </location>
</feature>
<dbReference type="Proteomes" id="UP001445335">
    <property type="component" value="Unassembled WGS sequence"/>
</dbReference>
<feature type="compositionally biased region" description="Gly residues" evidence="2">
    <location>
        <begin position="454"/>
        <end position="465"/>
    </location>
</feature>
<reference evidence="4 5" key="1">
    <citation type="journal article" date="2024" name="Nat. Commun.">
        <title>Phylogenomics reveals the evolutionary origins of lichenization in chlorophyte algae.</title>
        <authorList>
            <person name="Puginier C."/>
            <person name="Libourel C."/>
            <person name="Otte J."/>
            <person name="Skaloud P."/>
            <person name="Haon M."/>
            <person name="Grisel S."/>
            <person name="Petersen M."/>
            <person name="Berrin J.G."/>
            <person name="Delaux P.M."/>
            <person name="Dal Grande F."/>
            <person name="Keller J."/>
        </authorList>
    </citation>
    <scope>NUCLEOTIDE SEQUENCE [LARGE SCALE GENOMIC DNA]</scope>
    <source>
        <strain evidence="4 5">SAG 245.80</strain>
    </source>
</reference>
<dbReference type="GO" id="GO:0012507">
    <property type="term" value="C:ER to Golgi transport vesicle membrane"/>
    <property type="evidence" value="ECO:0007669"/>
    <property type="project" value="TreeGrafter"/>
</dbReference>
<sequence>MSQAQAAQTAQPSGFFGRLWGGKGAADSEGKKKPVKAKLGEKNTMFYDDELKMWRMPGEPAPANDAALPPPPSRAPSSAGASDAGSAQGEAAPGGARGLAARYAHAGLPSGGARTATPTLSADALAPKPPLAPAAPAFFVPSSRGAGGGAAGAAAAPPRYFVPGAGASSQAGGYAAFGRGAKGRNRAGERAGEGADAATLSPKRAKLGEPDAPASGGDRDAAAAEGEPADASESVGENVIWSGEPSLALPGCRVEDGGYEAVWGSEGGEAAPAETGPYGGYTWDQMQAWAAYYVEVGHHAAPGGPAAVGLEAAASSSSLGEWAAATKRSQPSFGKLAGPLPWDAVSERSATEEDAASVASAGDHVEGPPEGLLEGTPGGTAGEQRAPRLAGVALAEAAETAGGALAGWVTGLVRSDAVQSAVGGLGARFPRGDARRPDAAPPDSHSPVITHWATGGGSSGGGGGNAYRYPPSAPVSPGSALPSGAPAPFLAPAWRASASFEPDFPTRGGASEGWGDPGGDLDVLESGGARAGAAFRPPPPPPVPLLDTTRILDRPRSADTAPLPGAAFSPPVSPSLAGRPHSAGATPGQEPYQCSNSHPSAAGMDYQALAQAFTAEGTGPELLGRRMSARLSSPFDGVASNSTSPIAQRPSAQLSAPPDGQDCQGVAPAAAPLHGNGWPADGSADANGGPGQLAAQASPADDFFDNLLEGGQSDGAGTATGAVADAGAAEPPVVVPAFAQAASTAKASAAQQELDALRCELAEARAAVAAATAEKAELDARGVREAGEAALRAECDALQAERDALRADKARLEGELAEVAADIDAVVADSARLEPLQEERDALAAQLADALSAAAAAAAEAAALREHAPPGTEDTESAVAAAAAAAAAERSALAEALAGIGVETLDQTPEALLAGVADLGRRCAAAEAAAEEAERLRGALEAAQRRAAVAAEDKAAAEAALSQAREPALSGEAEGGAEGGLAERVAALTAEAEALAEEGLAKDEEIEALEGRLAHAAKEAAAQAAKLERLCAVSAPDDHEAAQLRAEVERLQADAARATASAAEAADLRGELAAACEAVQAAAADLQQARAERERLSAALAEAQRAAGDEQADALKADLSGFREQQELDFQRVGLLSEENALLQGRIDELEAAEGAGADPAAAEALAAARADSAAAAAKLSTAQQELHAAQAAAAAAAAHAAAAEADLAGLREQQELDFQRVGLLSEENALLQERLEELEAAAERADSDGAADMRAEAERLRERLEAMESAAAAFQAHAAEVDVRAAALAEEAGELRGRLADAEAALAARDTAPQAAGSGSPPDSDLGELRARLAALETEKAEWDSYAAAAEAAMDEDKVAAEAAAAAAAARESDLSARLAAAEEELAVVRAVSPSPSPAPGRDLSERLAEAEAEAAEAFERAAAAEEQAGAATAAAAAATREAAELRARMQDLEAGAEQARHAAAALEERDGAPTQAEFRELKLEFDDLTICLGQESAKVAALAELLQAHGVPGVDGLMAQVEAEYGFGDAADEDDEEPGGPSAEPPSSSGGGAAAPLEGLPEGEPLSPEPVPPPGPMQVSGLYPEPMEVSGPVDPPVGGPEASADAVLEGWDGEEVQGDWGA</sequence>
<keyword evidence="1" id="KW-0175">Coiled coil</keyword>
<evidence type="ECO:0000313" key="4">
    <source>
        <dbReference type="EMBL" id="KAK9835955.1"/>
    </source>
</evidence>
<protein>
    <recommendedName>
        <fullName evidence="3">Uso1/p115-like vesicle tethering protein C-terminal domain-containing protein</fullName>
    </recommendedName>
</protein>
<feature type="compositionally biased region" description="Polar residues" evidence="2">
    <location>
        <begin position="639"/>
        <end position="654"/>
    </location>
</feature>
<feature type="region of interest" description="Disordered" evidence="2">
    <location>
        <begin position="555"/>
        <end position="596"/>
    </location>
</feature>
<organism evidence="4 5">
    <name type="scientific">Elliptochloris bilobata</name>
    <dbReference type="NCBI Taxonomy" id="381761"/>
    <lineage>
        <taxon>Eukaryota</taxon>
        <taxon>Viridiplantae</taxon>
        <taxon>Chlorophyta</taxon>
        <taxon>core chlorophytes</taxon>
        <taxon>Trebouxiophyceae</taxon>
        <taxon>Trebouxiophyceae incertae sedis</taxon>
        <taxon>Elliptochloris clade</taxon>
        <taxon>Elliptochloris</taxon>
    </lineage>
</organism>
<dbReference type="GO" id="GO:0007030">
    <property type="term" value="P:Golgi organization"/>
    <property type="evidence" value="ECO:0007669"/>
    <property type="project" value="TreeGrafter"/>
</dbReference>
<dbReference type="EMBL" id="JALJOU010000027">
    <property type="protein sequence ID" value="KAK9835955.1"/>
    <property type="molecule type" value="Genomic_DNA"/>
</dbReference>
<feature type="compositionally biased region" description="Low complexity" evidence="2">
    <location>
        <begin position="1541"/>
        <end position="1568"/>
    </location>
</feature>
<feature type="compositionally biased region" description="Low complexity" evidence="2">
    <location>
        <begin position="1"/>
        <end position="11"/>
    </location>
</feature>
<dbReference type="PANTHER" id="PTHR13402:SF6">
    <property type="entry name" value="SECRETORY 16, ISOFORM I"/>
    <property type="match status" value="1"/>
</dbReference>
<feature type="coiled-coil region" evidence="1">
    <location>
        <begin position="1006"/>
        <end position="1153"/>
    </location>
</feature>